<gene>
    <name evidence="1" type="ORF">GGH94_001938</name>
</gene>
<accession>A0A9W8ITB7</accession>
<comment type="caution">
    <text evidence="1">The sequence shown here is derived from an EMBL/GenBank/DDBJ whole genome shotgun (WGS) entry which is preliminary data.</text>
</comment>
<dbReference type="EMBL" id="JANBUY010000050">
    <property type="protein sequence ID" value="KAJ2865868.1"/>
    <property type="molecule type" value="Genomic_DNA"/>
</dbReference>
<organism evidence="1 2">
    <name type="scientific">Coemansia aciculifera</name>
    <dbReference type="NCBI Taxonomy" id="417176"/>
    <lineage>
        <taxon>Eukaryota</taxon>
        <taxon>Fungi</taxon>
        <taxon>Fungi incertae sedis</taxon>
        <taxon>Zoopagomycota</taxon>
        <taxon>Kickxellomycotina</taxon>
        <taxon>Kickxellomycetes</taxon>
        <taxon>Kickxellales</taxon>
        <taxon>Kickxellaceae</taxon>
        <taxon>Coemansia</taxon>
    </lineage>
</organism>
<protein>
    <submittedName>
        <fullName evidence="1">Uncharacterized protein</fullName>
    </submittedName>
</protein>
<name>A0A9W8ITB7_9FUNG</name>
<dbReference type="AlphaFoldDB" id="A0A9W8ITB7"/>
<reference evidence="1" key="1">
    <citation type="submission" date="2022-07" db="EMBL/GenBank/DDBJ databases">
        <title>Phylogenomic reconstructions and comparative analyses of Kickxellomycotina fungi.</title>
        <authorList>
            <person name="Reynolds N.K."/>
            <person name="Stajich J.E."/>
            <person name="Barry K."/>
            <person name="Grigoriev I.V."/>
            <person name="Crous P."/>
            <person name="Smith M.E."/>
        </authorList>
    </citation>
    <scope>NUCLEOTIDE SEQUENCE</scope>
    <source>
        <strain evidence="1">RSA 476</strain>
    </source>
</reference>
<dbReference type="Proteomes" id="UP001140074">
    <property type="component" value="Unassembled WGS sequence"/>
</dbReference>
<proteinExistence type="predicted"/>
<sequence>MSCICSGLALKMLSRTPYNGCAFPLSYPASVASAKLHWGDQSESDTNISAFVQQIKEMVPRLDKVKVVIYTQVVYRYQRTIRDLSSLASQLYLLAIRVEYDARGWVLPLKLQIDSICNLAHINCSCFDSSDEAVQLARQSSSTLQVLSIKMHMATDIPSLIHDGDGKYAEYPCLHTLKLEYHRALRLSPRPVFGGVSFPPKPQRLNIKANYPFGEDTLFRGNAATLEYLSMRMDPETVSMFKKYNVFTPTSHPKLQCVEVGDMLDLVPAPFATSVEYTRFVLAMAPGASV</sequence>
<evidence type="ECO:0000313" key="2">
    <source>
        <dbReference type="Proteomes" id="UP001140074"/>
    </source>
</evidence>
<keyword evidence="2" id="KW-1185">Reference proteome</keyword>
<evidence type="ECO:0000313" key="1">
    <source>
        <dbReference type="EMBL" id="KAJ2865868.1"/>
    </source>
</evidence>